<dbReference type="EMBL" id="BAABRV010000003">
    <property type="protein sequence ID" value="GAA5533006.1"/>
    <property type="molecule type" value="Genomic_DNA"/>
</dbReference>
<dbReference type="Pfam" id="PF01161">
    <property type="entry name" value="PBP"/>
    <property type="match status" value="1"/>
</dbReference>
<feature type="signal peptide" evidence="1">
    <location>
        <begin position="1"/>
        <end position="19"/>
    </location>
</feature>
<dbReference type="Proteomes" id="UP001404956">
    <property type="component" value="Unassembled WGS sequence"/>
</dbReference>
<dbReference type="SUPFAM" id="SSF49777">
    <property type="entry name" value="PEBP-like"/>
    <property type="match status" value="1"/>
</dbReference>
<accession>A0ABP9XER3</accession>
<evidence type="ECO:0000313" key="3">
    <source>
        <dbReference type="Proteomes" id="UP001404956"/>
    </source>
</evidence>
<name>A0ABP9XER3_9DEIO</name>
<protein>
    <recommendedName>
        <fullName evidence="4">YbhB/YbcL family Raf kinase inhibitor-like protein</fullName>
    </recommendedName>
</protein>
<reference evidence="2 3" key="1">
    <citation type="submission" date="2024-02" db="EMBL/GenBank/DDBJ databases">
        <title>Deinococcus aluminii NBRC 112889.</title>
        <authorList>
            <person name="Ichikawa N."/>
            <person name="Katano-Makiyama Y."/>
            <person name="Hidaka K."/>
        </authorList>
    </citation>
    <scope>NUCLEOTIDE SEQUENCE [LARGE SCALE GENOMIC DNA]</scope>
    <source>
        <strain evidence="2 3">NBRC 112889</strain>
    </source>
</reference>
<keyword evidence="3" id="KW-1185">Reference proteome</keyword>
<dbReference type="InterPro" id="IPR036610">
    <property type="entry name" value="PEBP-like_sf"/>
</dbReference>
<proteinExistence type="predicted"/>
<dbReference type="RefSeq" id="WP_345452634.1">
    <property type="nucleotide sequence ID" value="NZ_BAABRV010000003.1"/>
</dbReference>
<evidence type="ECO:0000256" key="1">
    <source>
        <dbReference type="SAM" id="SignalP"/>
    </source>
</evidence>
<evidence type="ECO:0008006" key="4">
    <source>
        <dbReference type="Google" id="ProtNLM"/>
    </source>
</evidence>
<evidence type="ECO:0000313" key="2">
    <source>
        <dbReference type="EMBL" id="GAA5533006.1"/>
    </source>
</evidence>
<dbReference type="InterPro" id="IPR008914">
    <property type="entry name" value="PEBP"/>
</dbReference>
<comment type="caution">
    <text evidence="2">The sequence shown here is derived from an EMBL/GenBank/DDBJ whole genome shotgun (WGS) entry which is preliminary data.</text>
</comment>
<keyword evidence="1" id="KW-0732">Signal</keyword>
<gene>
    <name evidence="2" type="ORF">Dalu01_01403</name>
</gene>
<dbReference type="Gene3D" id="3.90.280.10">
    <property type="entry name" value="PEBP-like"/>
    <property type="match status" value="1"/>
</dbReference>
<sequence length="165" mass="17815">MPTLKPLLLALLSLSAARAGKVPFSVTLSPHDPALACHSASTPVLTFGPPPPGTHSLAVLFWDQRPNQLSGRWLVFDLPLKTTRLDTQDASRLQVGGGKVALNDAGQPGYTALCARGRHDIYVDFYALDVPSLGVPAGTPLRKVHTLIHQHKLREVKAHLVRVMP</sequence>
<feature type="chain" id="PRO_5046179367" description="YbhB/YbcL family Raf kinase inhibitor-like protein" evidence="1">
    <location>
        <begin position="20"/>
        <end position="165"/>
    </location>
</feature>
<organism evidence="2 3">
    <name type="scientific">Deinococcus aluminii</name>
    <dbReference type="NCBI Taxonomy" id="1656885"/>
    <lineage>
        <taxon>Bacteria</taxon>
        <taxon>Thermotogati</taxon>
        <taxon>Deinococcota</taxon>
        <taxon>Deinococci</taxon>
        <taxon>Deinococcales</taxon>
        <taxon>Deinococcaceae</taxon>
        <taxon>Deinococcus</taxon>
    </lineage>
</organism>